<protein>
    <submittedName>
        <fullName evidence="2">Uncharacterized protein</fullName>
    </submittedName>
</protein>
<evidence type="ECO:0000313" key="2">
    <source>
        <dbReference type="EMBL" id="NMG26971.1"/>
    </source>
</evidence>
<accession>A0ABX1PU75</accession>
<keyword evidence="1" id="KW-0472">Membrane</keyword>
<dbReference type="Proteomes" id="UP000615989">
    <property type="component" value="Unassembled WGS sequence"/>
</dbReference>
<evidence type="ECO:0000256" key="1">
    <source>
        <dbReference type="SAM" id="Phobius"/>
    </source>
</evidence>
<keyword evidence="3" id="KW-1185">Reference proteome</keyword>
<gene>
    <name evidence="2" type="ORF">GO606_20145</name>
</gene>
<name>A0ABX1PU75_9RHOO</name>
<feature type="transmembrane region" description="Helical" evidence="1">
    <location>
        <begin position="38"/>
        <end position="55"/>
    </location>
</feature>
<dbReference type="EMBL" id="WTVG01000113">
    <property type="protein sequence ID" value="NMG26971.1"/>
    <property type="molecule type" value="Genomic_DNA"/>
</dbReference>
<reference evidence="2" key="1">
    <citation type="submission" date="2019-12" db="EMBL/GenBank/DDBJ databases">
        <title>Comparative genomics gives insights into the taxonomy of the Azoarcus-Aromatoleum group and reveals separate origins of nif in the plant-associated Azoarcus and non-plant-associated Aromatoleum sub-groups.</title>
        <authorList>
            <person name="Lafos M."/>
            <person name="Maluk M."/>
            <person name="Batista M."/>
            <person name="Junghare M."/>
            <person name="Carmona M."/>
            <person name="Faoro H."/>
            <person name="Cruz L.M."/>
            <person name="Battistoni F."/>
            <person name="De Souza E."/>
            <person name="Pedrosa F."/>
            <person name="Chen W.-M."/>
            <person name="Poole P.S."/>
            <person name="Dixon R.A."/>
            <person name="James E.K."/>
        </authorList>
    </citation>
    <scope>NUCLEOTIDE SEQUENCE</scope>
    <source>
        <strain evidence="2">LuFRes1</strain>
    </source>
</reference>
<comment type="caution">
    <text evidence="2">The sequence shown here is derived from an EMBL/GenBank/DDBJ whole genome shotgun (WGS) entry which is preliminary data.</text>
</comment>
<proteinExistence type="predicted"/>
<dbReference type="RefSeq" id="WP_169120533.1">
    <property type="nucleotide sequence ID" value="NZ_WTVG02000038.1"/>
</dbReference>
<sequence>MLRQFLVTFAFELVAVAPSVWLADTWGRAALEHGAEFGVYVVLLPLVTGAGVIALEPLKLAVERLVLARLPGLTSAPRPPC</sequence>
<evidence type="ECO:0000313" key="3">
    <source>
        <dbReference type="Proteomes" id="UP000615989"/>
    </source>
</evidence>
<keyword evidence="1" id="KW-0812">Transmembrane</keyword>
<organism evidence="2 3">
    <name type="scientific">Aromatoleum anaerobium</name>
    <dbReference type="NCBI Taxonomy" id="182180"/>
    <lineage>
        <taxon>Bacteria</taxon>
        <taxon>Pseudomonadati</taxon>
        <taxon>Pseudomonadota</taxon>
        <taxon>Betaproteobacteria</taxon>
        <taxon>Rhodocyclales</taxon>
        <taxon>Rhodocyclaceae</taxon>
        <taxon>Aromatoleum</taxon>
    </lineage>
</organism>
<keyword evidence="1" id="KW-1133">Transmembrane helix</keyword>